<feature type="region of interest" description="Disordered" evidence="22">
    <location>
        <begin position="1"/>
        <end position="24"/>
    </location>
</feature>
<accession>A0ABV0SWE2</accession>
<evidence type="ECO:0000256" key="1">
    <source>
        <dbReference type="ARBA" id="ARBA00003195"/>
    </source>
</evidence>
<evidence type="ECO:0000256" key="4">
    <source>
        <dbReference type="ARBA" id="ARBA00007372"/>
    </source>
</evidence>
<dbReference type="Gene3D" id="1.20.120.1750">
    <property type="match status" value="1"/>
</dbReference>
<keyword evidence="26" id="KW-1185">Reference proteome</keyword>
<keyword evidence="13" id="KW-0833">Ubl conjugation pathway</keyword>
<comment type="similarity">
    <text evidence="4">Belongs to the complex I NDUFS5 subunit family.</text>
</comment>
<evidence type="ECO:0000256" key="12">
    <source>
        <dbReference type="ARBA" id="ARBA00022771"/>
    </source>
</evidence>
<evidence type="ECO:0000256" key="8">
    <source>
        <dbReference type="ARBA" id="ARBA00022660"/>
    </source>
</evidence>
<sequence>MTDDADLKPAHLTSSEPDQDHKRSEFKETLRFAVIASGCASCPRLVCRRDGCGAEFCYHCKQAWHPNQTCDSARQQRAQSLHTHSGHSPSYTQEQGPADDIKPCPRCGAYIIKMNDGSCNHMTCAVCGCEFCWLCMKEISDLHYLSPSGCTFWGKKPWSRKKKILWQLGTLIGAPVGITLIAGIAVPAMVIGIPVYIGRKIHAHYELKKASRHRRNLAITGGVALSVITAPVIAAVSVGIGVPIMLAYVYGVVPISLCRGGGCGVSRGKGRGVRIDFDEDDGPITVADAWRALKSPSLGESSLDGVVSGLSTTSPSEGLSVAPGNLGDTPHFNTLASGALGTRTSKYSRSGFRLEVQPGELVKESAQRETGSLGAGSDCASTRGMAGSIISSYTLPDRDCTNLEIQVDIETKPSHLCLTSEEDLAPQQGSAAIVTTSGGEEPQDCSSRRGGALSCFALGLSPGASTREGLRDVTLAQPESIRSDLEMSDTQSDDIAELTSDDCDSPHPKSCQQMQPPSCRSLNPPTDSLQCPADSKVILLKRLGENFKICTMPFVDLQSRLGINVDRWLLLQSGEQPNKQAARCHAFEKEWVECAHGIGQTRAKKECLVELEDFYECLHRQKTHQRLYAIRQQREKLIKEGKYTPPTHHAGETDQSP</sequence>
<evidence type="ECO:0000256" key="23">
    <source>
        <dbReference type="SAM" id="Phobius"/>
    </source>
</evidence>
<dbReference type="InterPro" id="IPR019342">
    <property type="entry name" value="NADH_UbQ_OxRdtase_FeS-su5"/>
</dbReference>
<feature type="transmembrane region" description="Helical" evidence="23">
    <location>
        <begin position="164"/>
        <end position="197"/>
    </location>
</feature>
<dbReference type="SUPFAM" id="SSF57850">
    <property type="entry name" value="RING/U-box"/>
    <property type="match status" value="2"/>
</dbReference>
<evidence type="ECO:0000256" key="14">
    <source>
        <dbReference type="ARBA" id="ARBA00022792"/>
    </source>
</evidence>
<evidence type="ECO:0000256" key="5">
    <source>
        <dbReference type="ARBA" id="ARBA00011261"/>
    </source>
</evidence>
<evidence type="ECO:0000256" key="22">
    <source>
        <dbReference type="SAM" id="MobiDB-lite"/>
    </source>
</evidence>
<feature type="transmembrane region" description="Helical" evidence="23">
    <location>
        <begin position="217"/>
        <end position="250"/>
    </location>
</feature>
<dbReference type="EMBL" id="JAHRIQ010012213">
    <property type="protein sequence ID" value="MEQ2224594.1"/>
    <property type="molecule type" value="Genomic_DNA"/>
</dbReference>
<evidence type="ECO:0000259" key="24">
    <source>
        <dbReference type="PROSITE" id="PS51873"/>
    </source>
</evidence>
<comment type="subcellular location">
    <subcellularLocation>
        <location evidence="3">Mitochondrion inner membrane</location>
        <topology evidence="3">Peripheral membrane protein</topology>
    </subcellularLocation>
    <subcellularLocation>
        <location evidence="2">Mitochondrion intermembrane space</location>
    </subcellularLocation>
</comment>
<keyword evidence="12" id="KW-0863">Zinc-finger</keyword>
<comment type="subunit">
    <text evidence="5">Mammalian complex I is composed of 45 different subunits. This is a component of the iron-sulfur (IP) fragment of the enzyme.</text>
</comment>
<keyword evidence="15" id="KW-0862">Zinc</keyword>
<evidence type="ECO:0000256" key="19">
    <source>
        <dbReference type="ARBA" id="ARBA00023157"/>
    </source>
</evidence>
<keyword evidence="9" id="KW-0808">Transferase</keyword>
<keyword evidence="11" id="KW-0677">Repeat</keyword>
<dbReference type="PROSITE" id="PS51808">
    <property type="entry name" value="CHCH"/>
    <property type="match status" value="1"/>
</dbReference>
<reference evidence="25 26" key="1">
    <citation type="submission" date="2021-06" db="EMBL/GenBank/DDBJ databases">
        <authorList>
            <person name="Palmer J.M."/>
        </authorList>
    </citation>
    <scope>NUCLEOTIDE SEQUENCE [LARGE SCALE GENOMIC DNA]</scope>
    <source>
        <strain evidence="26">if_2019</strain>
        <tissue evidence="25">Muscle</tissue>
    </source>
</reference>
<evidence type="ECO:0000256" key="3">
    <source>
        <dbReference type="ARBA" id="ARBA00004637"/>
    </source>
</evidence>
<keyword evidence="7" id="KW-0813">Transport</keyword>
<evidence type="ECO:0000256" key="11">
    <source>
        <dbReference type="ARBA" id="ARBA00022737"/>
    </source>
</evidence>
<evidence type="ECO:0000256" key="9">
    <source>
        <dbReference type="ARBA" id="ARBA00022679"/>
    </source>
</evidence>
<evidence type="ECO:0000256" key="10">
    <source>
        <dbReference type="ARBA" id="ARBA00022723"/>
    </source>
</evidence>
<comment type="function">
    <text evidence="1">Accessory subunit of the mitochondrial membrane respiratory chain NADH dehydrogenase (Complex I), that is believed not to be involved in catalysis. Complex I functions in the transfer of electrons from NADH to the respiratory chain. The immediate electron acceptor for the enzyme is believed to be ubiquinone.</text>
</comment>
<dbReference type="Proteomes" id="UP001482620">
    <property type="component" value="Unassembled WGS sequence"/>
</dbReference>
<keyword evidence="23" id="KW-0812">Transmembrane</keyword>
<evidence type="ECO:0000256" key="20">
    <source>
        <dbReference type="ARBA" id="ARBA00031222"/>
    </source>
</evidence>
<dbReference type="CDD" id="cd24141">
    <property type="entry name" value="NDUFS5-like"/>
    <property type="match status" value="1"/>
</dbReference>
<evidence type="ECO:0000256" key="17">
    <source>
        <dbReference type="ARBA" id="ARBA00023128"/>
    </source>
</evidence>
<evidence type="ECO:0000256" key="6">
    <source>
        <dbReference type="ARBA" id="ARBA00013482"/>
    </source>
</evidence>
<protein>
    <recommendedName>
        <fullName evidence="6">NADH dehydrogenase [ubiquinone] iron-sulfur protein 5</fullName>
    </recommendedName>
    <alternativeName>
        <fullName evidence="20">Complex I-15 kDa</fullName>
    </alternativeName>
    <alternativeName>
        <fullName evidence="21">NADH-ubiquinone oxidoreductase 15 kDa subunit</fullName>
    </alternativeName>
</protein>
<evidence type="ECO:0000256" key="2">
    <source>
        <dbReference type="ARBA" id="ARBA00004569"/>
    </source>
</evidence>
<organism evidence="25 26">
    <name type="scientific">Ilyodon furcidens</name>
    <name type="common">goldbreast splitfin</name>
    <dbReference type="NCBI Taxonomy" id="33524"/>
    <lineage>
        <taxon>Eukaryota</taxon>
        <taxon>Metazoa</taxon>
        <taxon>Chordata</taxon>
        <taxon>Craniata</taxon>
        <taxon>Vertebrata</taxon>
        <taxon>Euteleostomi</taxon>
        <taxon>Actinopterygii</taxon>
        <taxon>Neopterygii</taxon>
        <taxon>Teleostei</taxon>
        <taxon>Neoteleostei</taxon>
        <taxon>Acanthomorphata</taxon>
        <taxon>Ovalentaria</taxon>
        <taxon>Atherinomorphae</taxon>
        <taxon>Cyprinodontiformes</taxon>
        <taxon>Goodeidae</taxon>
        <taxon>Ilyodon</taxon>
    </lineage>
</organism>
<dbReference type="PANTHER" id="PTHR15224">
    <property type="entry name" value="NADH DEHYDROGENASE [UBIQUINONE] IRON-SULFUR PROTEIN 5"/>
    <property type="match status" value="1"/>
</dbReference>
<keyword evidence="18 23" id="KW-0472">Membrane</keyword>
<dbReference type="InterPro" id="IPR002867">
    <property type="entry name" value="IBR_dom"/>
</dbReference>
<feature type="region of interest" description="Disordered" evidence="22">
    <location>
        <begin position="496"/>
        <end position="526"/>
    </location>
</feature>
<feature type="domain" description="RING-type" evidence="24">
    <location>
        <begin position="1"/>
        <end position="154"/>
    </location>
</feature>
<proteinExistence type="inferred from homology"/>
<keyword evidence="19" id="KW-1015">Disulfide bond</keyword>
<dbReference type="SMART" id="SM00647">
    <property type="entry name" value="IBR"/>
    <property type="match status" value="2"/>
</dbReference>
<comment type="caution">
    <text evidence="25">The sequence shown here is derived from an EMBL/GenBank/DDBJ whole genome shotgun (WGS) entry which is preliminary data.</text>
</comment>
<keyword evidence="8" id="KW-0679">Respiratory chain</keyword>
<keyword evidence="14" id="KW-0999">Mitochondrion inner membrane</keyword>
<name>A0ABV0SWE2_9TELE</name>
<evidence type="ECO:0000313" key="26">
    <source>
        <dbReference type="Proteomes" id="UP001482620"/>
    </source>
</evidence>
<feature type="compositionally biased region" description="Polar residues" evidence="22">
    <location>
        <begin position="510"/>
        <end position="526"/>
    </location>
</feature>
<evidence type="ECO:0000256" key="15">
    <source>
        <dbReference type="ARBA" id="ARBA00022833"/>
    </source>
</evidence>
<keyword evidence="23" id="KW-1133">Transmembrane helix</keyword>
<dbReference type="PROSITE" id="PS51873">
    <property type="entry name" value="TRIAD"/>
    <property type="match status" value="1"/>
</dbReference>
<evidence type="ECO:0000256" key="7">
    <source>
        <dbReference type="ARBA" id="ARBA00022448"/>
    </source>
</evidence>
<dbReference type="InterPro" id="IPR044066">
    <property type="entry name" value="TRIAD_supradom"/>
</dbReference>
<evidence type="ECO:0000256" key="16">
    <source>
        <dbReference type="ARBA" id="ARBA00022982"/>
    </source>
</evidence>
<keyword evidence="10" id="KW-0479">Metal-binding</keyword>
<dbReference type="Pfam" id="PF10200">
    <property type="entry name" value="Ndufs5"/>
    <property type="match status" value="1"/>
</dbReference>
<evidence type="ECO:0000256" key="13">
    <source>
        <dbReference type="ARBA" id="ARBA00022786"/>
    </source>
</evidence>
<evidence type="ECO:0000256" key="18">
    <source>
        <dbReference type="ARBA" id="ARBA00023136"/>
    </source>
</evidence>
<gene>
    <name evidence="25" type="primary">RNF19B</name>
    <name evidence="25" type="ORF">ILYODFUR_009103</name>
</gene>
<dbReference type="Pfam" id="PF22191">
    <property type="entry name" value="IBR_1"/>
    <property type="match status" value="1"/>
</dbReference>
<keyword evidence="16" id="KW-0249">Electron transport</keyword>
<evidence type="ECO:0000313" key="25">
    <source>
        <dbReference type="EMBL" id="MEQ2224594.1"/>
    </source>
</evidence>
<evidence type="ECO:0000256" key="21">
    <source>
        <dbReference type="ARBA" id="ARBA00032739"/>
    </source>
</evidence>
<keyword evidence="17" id="KW-0496">Mitochondrion</keyword>
<dbReference type="CDD" id="cd20355">
    <property type="entry name" value="Rcat_RBR_RNF19"/>
    <property type="match status" value="1"/>
</dbReference>
<dbReference type="PANTHER" id="PTHR15224:SF1">
    <property type="entry name" value="NADH DEHYDROGENASE [UBIQUINONE] IRON-SULFUR PROTEIN 5"/>
    <property type="match status" value="1"/>
</dbReference>